<reference evidence="1 2" key="1">
    <citation type="submission" date="2014-08" db="EMBL/GenBank/DDBJ databases">
        <title>Methylacidiphilum kamchatkense strain Kam1 draft genome sequence.</title>
        <authorList>
            <person name="Birkeland N.-K."/>
            <person name="Erikstad H.A."/>
        </authorList>
    </citation>
    <scope>NUCLEOTIDE SEQUENCE [LARGE SCALE GENOMIC DNA]</scope>
    <source>
        <strain evidence="1 2">Kam1</strain>
    </source>
</reference>
<comment type="caution">
    <text evidence="1">The sequence shown here is derived from an EMBL/GenBank/DDBJ whole genome shotgun (WGS) entry which is preliminary data.</text>
</comment>
<name>A0ABR4ZVR5_9BACT</name>
<sequence length="116" mass="13247">MVPQSSNVEVAEVRFTESGALESPFDKGKLSGCRDVFLFCHSWLNDPKSAYQVLYQPLTASMENVKNRLFQGKFGKVGFLFSYWPSKEFPPGGDRAKIHPNFLRTQEEKKPFLRPS</sequence>
<gene>
    <name evidence="1" type="ORF">A946_11165</name>
</gene>
<dbReference type="Proteomes" id="UP000031594">
    <property type="component" value="Unassembled WGS sequence"/>
</dbReference>
<keyword evidence="2" id="KW-1185">Reference proteome</keyword>
<protein>
    <submittedName>
        <fullName evidence="1">Uncharacterized protein</fullName>
    </submittedName>
</protein>
<proteinExistence type="predicted"/>
<dbReference type="RefSeq" id="WP_039722243.1">
    <property type="nucleotide sequence ID" value="NZ_JQNX01000011.1"/>
</dbReference>
<evidence type="ECO:0000313" key="2">
    <source>
        <dbReference type="Proteomes" id="UP000031594"/>
    </source>
</evidence>
<accession>A0ABR4ZVR5</accession>
<evidence type="ECO:0000313" key="1">
    <source>
        <dbReference type="EMBL" id="KIE57788.1"/>
    </source>
</evidence>
<dbReference type="EMBL" id="JQNX01000011">
    <property type="protein sequence ID" value="KIE57788.1"/>
    <property type="molecule type" value="Genomic_DNA"/>
</dbReference>
<organism evidence="1 2">
    <name type="scientific">Methylacidiphilum kamchatkense Kam1</name>
    <dbReference type="NCBI Taxonomy" id="1202785"/>
    <lineage>
        <taxon>Bacteria</taxon>
        <taxon>Pseudomonadati</taxon>
        <taxon>Verrucomicrobiota</taxon>
        <taxon>Methylacidiphilae</taxon>
        <taxon>Methylacidiphilales</taxon>
        <taxon>Methylacidiphilaceae</taxon>
        <taxon>Methylacidiphilum (ex Ratnadevi et al. 2023)</taxon>
    </lineage>
</organism>